<dbReference type="InterPro" id="IPR021629">
    <property type="entry name" value="Mediator_Med23"/>
</dbReference>
<comment type="caution">
    <text evidence="6">The sequence shown here is derived from an EMBL/GenBank/DDBJ whole genome shotgun (WGS) entry which is preliminary data.</text>
</comment>
<evidence type="ECO:0000256" key="1">
    <source>
        <dbReference type="ARBA" id="ARBA00004123"/>
    </source>
</evidence>
<keyword evidence="5" id="KW-0539">Nucleus</keyword>
<name>A0A367KPD8_RHIST</name>
<dbReference type="STRING" id="4846.A0A367KPD8"/>
<reference evidence="6 7" key="1">
    <citation type="journal article" date="2018" name="G3 (Bethesda)">
        <title>Phylogenetic and Phylogenomic Definition of Rhizopus Species.</title>
        <authorList>
            <person name="Gryganskyi A.P."/>
            <person name="Golan J."/>
            <person name="Dolatabadi S."/>
            <person name="Mondo S."/>
            <person name="Robb S."/>
            <person name="Idnurm A."/>
            <person name="Muszewska A."/>
            <person name="Steczkiewicz K."/>
            <person name="Masonjones S."/>
            <person name="Liao H.L."/>
            <person name="Gajdeczka M.T."/>
            <person name="Anike F."/>
            <person name="Vuek A."/>
            <person name="Anishchenko I.M."/>
            <person name="Voigt K."/>
            <person name="de Hoog G.S."/>
            <person name="Smith M.E."/>
            <person name="Heitman J."/>
            <person name="Vilgalys R."/>
            <person name="Stajich J.E."/>
        </authorList>
    </citation>
    <scope>NUCLEOTIDE SEQUENCE [LARGE SCALE GENOMIC DNA]</scope>
    <source>
        <strain evidence="6 7">LSU 92-RS-03</strain>
    </source>
</reference>
<keyword evidence="4" id="KW-0804">Transcription</keyword>
<evidence type="ECO:0000256" key="2">
    <source>
        <dbReference type="ARBA" id="ARBA00010222"/>
    </source>
</evidence>
<dbReference type="PANTHER" id="PTHR12691:SF10">
    <property type="entry name" value="MEDIATOR OF RNA POLYMERASE II TRANSCRIPTION SUBUNIT 23"/>
    <property type="match status" value="1"/>
</dbReference>
<dbReference type="GO" id="GO:0005667">
    <property type="term" value="C:transcription regulator complex"/>
    <property type="evidence" value="ECO:0007669"/>
    <property type="project" value="TreeGrafter"/>
</dbReference>
<comment type="similarity">
    <text evidence="2">Belongs to the Mediator complex subunit 23 family.</text>
</comment>
<dbReference type="OrthoDB" id="9982951at2759"/>
<comment type="subcellular location">
    <subcellularLocation>
        <location evidence="1">Nucleus</location>
    </subcellularLocation>
</comment>
<dbReference type="PANTHER" id="PTHR12691">
    <property type="entry name" value="MEDIATOR OF RNA POLYMERASE II TRANSCRIPTION SUBUNIT 23"/>
    <property type="match status" value="1"/>
</dbReference>
<evidence type="ECO:0000313" key="6">
    <source>
        <dbReference type="EMBL" id="RCI04105.1"/>
    </source>
</evidence>
<evidence type="ECO:0000256" key="4">
    <source>
        <dbReference type="ARBA" id="ARBA00023163"/>
    </source>
</evidence>
<keyword evidence="7" id="KW-1185">Reference proteome</keyword>
<protein>
    <submittedName>
        <fullName evidence="6">Mediator of RNA polymerase II transcription subunit 23</fullName>
    </submittedName>
</protein>
<evidence type="ECO:0000256" key="3">
    <source>
        <dbReference type="ARBA" id="ARBA00023015"/>
    </source>
</evidence>
<dbReference type="GO" id="GO:0010628">
    <property type="term" value="P:positive regulation of gene expression"/>
    <property type="evidence" value="ECO:0007669"/>
    <property type="project" value="TreeGrafter"/>
</dbReference>
<evidence type="ECO:0000313" key="7">
    <source>
        <dbReference type="Proteomes" id="UP000253551"/>
    </source>
</evidence>
<sequence>MESLRTVISRLFADLQDTQASPDWLNIEKENTQTFNGLFNRNPSKRRRLYLLHPETHHEPIYENKIIHHINSTHRIDYEALAADFVRACQVGGGNVTEQLKVIMLKYREPPLTLEKSCRLVTFLHHILKVIPVIPANTSQKPFPLGSLLEDVTLTLSTLQPAIWITTVQFMLSCLKSASQQQIYHAGVTIPVMLSIIKHILLELTRLPSTDMSTLQEKCFSVGKALLDLFLVHHELNPSTKQTGTISYYDVVYSFPELYGHFLNAQHIPTTTALQPSIVNQNIWLMTLDYLTVSVLQDHRLIDRIPTLMAINIIKHILREINTLPSDLTTSQVNCLNKGKELINLLLLGPTGDGAGAVSHYDVIVALPDVYGHFQHGTFAQSVHWAMEKFINELGKRRRHLAFLMMPPDASWPLISQMSRRHEYNDLTTRTSYHMFEGDLIEFVKEGSSTNIQTHFRDMLFQRASMDEFRELAMSLTQTGLDTTLIRKAMVAKVRDVIRCIQHYSQHGKRDDQDTQMSEKEQEAFNPATASIRGEDIKMMIPDNVDLWELMTETADQLYSFVSADFFTYEDILQDFFDLVFKPNGEPYLPNAKNHITKDNGLVWLLLQLFYIEKVSKEVIQKDFEQDEKLFDKLVRLYNQEQTESKDAFTLRDLALQCAVNHQKANIKDVANIKHRHPLIAASLQHAGLCYQIQAYFGSYYHSNVPTNSTLFSHLDLQEMTKIAMESQLRQDVVPYTLYVYLVPTKADVHTLGHPSTTYIKGGTLNYKLLDLLYVVYKLLYSAPCSAELMIKEIFDKLRRCDKAIKMKHTTDPNPTQPQLPDHTMRWLQTILQLMNYRFIRFLKYSPLSSGLLHYIRYSISCLENRQCYQTLESFAINIIHMQIDVKLLRSLDDPHREKPIWFAESEMLARLTVCTISRLIKTRGQADIKTDQIHRVLSSLYEYRIEWSPEAMAFFPPAVQSFYKTTNQSIHARPSITPQKVQHLIANNKAFTAYILQGSSEAERIVTQFFSVLENQPILLCTMWVIAITRNTTECFNMAAIRKLLMLISPSRMATSTIDLIDFILSVEYPPNSSEFLYALLDTFIWKNQWINFNHVLFAFLKGGGSADRTTKAMHYIRYLLLESKEFQNRISLWDSLNFSHRHWTEEDHHEKLMQYLQKYPEYHEFESYAMPSMEIPHQQAKLPIYFSNVVSDFISFMENLMMRLIEYAQTDLLADILDHYGHLFYLHQCPLAFVVNMLLYYHSSSTLRNPRILKRLLRLLDFDQYTILKEAEAYATDDKDDGSAFNSTYFEKVIYKLAGNINPQKCAPRTNPHLPERHFREIGSPAVEGILTAALEIMVTPVPPSTVIRQLLDLALLRESHHVGVSALTLHAIGLLIPVLPQKDYVHPIFIELNEVIGSDPYLLEVSEPCRLIRCGIPRSVNGKFIMAQSLPDMTTISLKDTLGERIRKAMIFPYIFNDYTFNLHNYSTNGPNSFLCLFHSIIHYSSLDIFSVFLEYTQTLRQSGQVKTDVQLLYMCFLIGPALHRIEKLDSGDAGFLIELMYMVKQVTTHMDLKDGWTTQALEQVYDFLYHIRTRFVKSNELANQLKDIIKSMNPPTCQRLLRLVSEKKAE</sequence>
<dbReference type="Proteomes" id="UP000253551">
    <property type="component" value="Unassembled WGS sequence"/>
</dbReference>
<proteinExistence type="inferred from homology"/>
<organism evidence="6 7">
    <name type="scientific">Rhizopus stolonifer</name>
    <name type="common">Rhizopus nigricans</name>
    <dbReference type="NCBI Taxonomy" id="4846"/>
    <lineage>
        <taxon>Eukaryota</taxon>
        <taxon>Fungi</taxon>
        <taxon>Fungi incertae sedis</taxon>
        <taxon>Mucoromycota</taxon>
        <taxon>Mucoromycotina</taxon>
        <taxon>Mucoromycetes</taxon>
        <taxon>Mucorales</taxon>
        <taxon>Mucorineae</taxon>
        <taxon>Rhizopodaceae</taxon>
        <taxon>Rhizopus</taxon>
    </lineage>
</organism>
<evidence type="ECO:0000256" key="5">
    <source>
        <dbReference type="ARBA" id="ARBA00023242"/>
    </source>
</evidence>
<keyword evidence="3" id="KW-0805">Transcription regulation</keyword>
<dbReference type="Pfam" id="PF11573">
    <property type="entry name" value="Med23"/>
    <property type="match status" value="2"/>
</dbReference>
<accession>A0A367KPD8</accession>
<dbReference type="EMBL" id="PJQM01000787">
    <property type="protein sequence ID" value="RCI04105.1"/>
    <property type="molecule type" value="Genomic_DNA"/>
</dbReference>
<dbReference type="GO" id="GO:0016592">
    <property type="term" value="C:mediator complex"/>
    <property type="evidence" value="ECO:0007669"/>
    <property type="project" value="TreeGrafter"/>
</dbReference>
<dbReference type="GO" id="GO:0006357">
    <property type="term" value="P:regulation of transcription by RNA polymerase II"/>
    <property type="evidence" value="ECO:0007669"/>
    <property type="project" value="TreeGrafter"/>
</dbReference>
<gene>
    <name evidence="6" type="primary">MED23_1</name>
    <name evidence="6" type="ORF">CU098_003452</name>
</gene>